<keyword evidence="1" id="KW-1133">Transmembrane helix</keyword>
<dbReference type="EMBL" id="FNAF01000001">
    <property type="protein sequence ID" value="SDD07821.1"/>
    <property type="molecule type" value="Genomic_DNA"/>
</dbReference>
<feature type="transmembrane region" description="Helical" evidence="1">
    <location>
        <begin position="57"/>
        <end position="75"/>
    </location>
</feature>
<dbReference type="Proteomes" id="UP000198995">
    <property type="component" value="Unassembled WGS sequence"/>
</dbReference>
<evidence type="ECO:0000256" key="1">
    <source>
        <dbReference type="SAM" id="Phobius"/>
    </source>
</evidence>
<keyword evidence="1" id="KW-0812">Transmembrane</keyword>
<sequence length="104" mass="12017">MLRDYFPLNDKSSGLKDFKVNLLIIAGMFIVAIFFLKKLPDQIPIMHDGPRQIYVNSMLGVFLIPAIALETNILLSLQKRLYPFHSIIYILALLGMSFYYYTLI</sequence>
<name>A0A1G6RTS0_PEPNI</name>
<reference evidence="2 3" key="1">
    <citation type="submission" date="2016-10" db="EMBL/GenBank/DDBJ databases">
        <authorList>
            <person name="de Groot N.N."/>
        </authorList>
    </citation>
    <scope>NUCLEOTIDE SEQUENCE [LARGE SCALE GENOMIC DNA]</scope>
    <source>
        <strain evidence="2 3">DSM 20475</strain>
    </source>
</reference>
<evidence type="ECO:0008006" key="4">
    <source>
        <dbReference type="Google" id="ProtNLM"/>
    </source>
</evidence>
<proteinExistence type="predicted"/>
<keyword evidence="1" id="KW-0472">Membrane</keyword>
<evidence type="ECO:0000313" key="2">
    <source>
        <dbReference type="EMBL" id="SDD07821.1"/>
    </source>
</evidence>
<keyword evidence="3" id="KW-1185">Reference proteome</keyword>
<accession>A0A1G6RTS0</accession>
<organism evidence="2 3">
    <name type="scientific">Peptococcus niger</name>
    <dbReference type="NCBI Taxonomy" id="2741"/>
    <lineage>
        <taxon>Bacteria</taxon>
        <taxon>Bacillati</taxon>
        <taxon>Bacillota</taxon>
        <taxon>Clostridia</taxon>
        <taxon>Eubacteriales</taxon>
        <taxon>Peptococcaceae</taxon>
        <taxon>Peptococcus</taxon>
    </lineage>
</organism>
<feature type="transmembrane region" description="Helical" evidence="1">
    <location>
        <begin position="20"/>
        <end position="36"/>
    </location>
</feature>
<feature type="transmembrane region" description="Helical" evidence="1">
    <location>
        <begin position="81"/>
        <end position="101"/>
    </location>
</feature>
<gene>
    <name evidence="2" type="ORF">SAMN04489866_101115</name>
</gene>
<dbReference type="STRING" id="2741.SAMN04489866_101115"/>
<evidence type="ECO:0000313" key="3">
    <source>
        <dbReference type="Proteomes" id="UP000198995"/>
    </source>
</evidence>
<protein>
    <recommendedName>
        <fullName evidence="4">DUF1648 domain-containing protein</fullName>
    </recommendedName>
</protein>
<dbReference type="AlphaFoldDB" id="A0A1G6RTS0"/>